<dbReference type="Pfam" id="PF00905">
    <property type="entry name" value="Transpeptidase"/>
    <property type="match status" value="1"/>
</dbReference>
<dbReference type="InterPro" id="IPR001264">
    <property type="entry name" value="Glyco_trans_51"/>
</dbReference>
<feature type="transmembrane region" description="Helical" evidence="19">
    <location>
        <begin position="33"/>
        <end position="52"/>
    </location>
</feature>
<keyword evidence="11" id="KW-0133">Cell shape</keyword>
<comment type="similarity">
    <text evidence="4">In the N-terminal section; belongs to the glycosyltransferase 51 family.</text>
</comment>
<evidence type="ECO:0000313" key="23">
    <source>
        <dbReference type="EMBL" id="OPB86001.1"/>
    </source>
</evidence>
<organism evidence="22 25">
    <name type="scientific">Elizabethkingia ursingii</name>
    <dbReference type="NCBI Taxonomy" id="1756150"/>
    <lineage>
        <taxon>Bacteria</taxon>
        <taxon>Pseudomonadati</taxon>
        <taxon>Bacteroidota</taxon>
        <taxon>Flavobacteriia</taxon>
        <taxon>Flavobacteriales</taxon>
        <taxon>Weeksellaceae</taxon>
        <taxon>Elizabethkingia</taxon>
    </lineage>
</organism>
<evidence type="ECO:0000259" key="21">
    <source>
        <dbReference type="Pfam" id="PF00912"/>
    </source>
</evidence>
<dbReference type="GO" id="GO:0008658">
    <property type="term" value="F:penicillin binding"/>
    <property type="evidence" value="ECO:0007669"/>
    <property type="project" value="InterPro"/>
</dbReference>
<keyword evidence="9" id="KW-0808">Transferase</keyword>
<dbReference type="GO" id="GO:0006508">
    <property type="term" value="P:proteolysis"/>
    <property type="evidence" value="ECO:0007669"/>
    <property type="project" value="UniProtKB-KW"/>
</dbReference>
<evidence type="ECO:0000256" key="9">
    <source>
        <dbReference type="ARBA" id="ARBA00022679"/>
    </source>
</evidence>
<accession>A0AAJ3TQE0</accession>
<comment type="similarity">
    <text evidence="3">In the C-terminal section; belongs to the transpeptidase family.</text>
</comment>
<evidence type="ECO:0000256" key="15">
    <source>
        <dbReference type="ARBA" id="ARBA00023316"/>
    </source>
</evidence>
<feature type="region of interest" description="Disordered" evidence="18">
    <location>
        <begin position="1"/>
        <end position="23"/>
    </location>
</feature>
<dbReference type="RefSeq" id="WP_078403087.1">
    <property type="nucleotide sequence ID" value="NZ_CP016377.1"/>
</dbReference>
<keyword evidence="12" id="KW-0573">Peptidoglycan synthesis</keyword>
<feature type="domain" description="Penicillin-binding protein transpeptidase" evidence="20">
    <location>
        <begin position="442"/>
        <end position="674"/>
    </location>
</feature>
<dbReference type="SUPFAM" id="SSF53955">
    <property type="entry name" value="Lysozyme-like"/>
    <property type="match status" value="1"/>
</dbReference>
<dbReference type="GO" id="GO:0009252">
    <property type="term" value="P:peptidoglycan biosynthetic process"/>
    <property type="evidence" value="ECO:0007669"/>
    <property type="project" value="UniProtKB-KW"/>
</dbReference>
<dbReference type="SUPFAM" id="SSF56601">
    <property type="entry name" value="beta-lactamase/transpeptidase-like"/>
    <property type="match status" value="1"/>
</dbReference>
<feature type="compositionally biased region" description="Basic and acidic residues" evidence="18">
    <location>
        <begin position="774"/>
        <end position="794"/>
    </location>
</feature>
<dbReference type="InterPro" id="IPR012338">
    <property type="entry name" value="Beta-lactam/transpept-like"/>
</dbReference>
<feature type="compositionally biased region" description="Polar residues" evidence="18">
    <location>
        <begin position="1"/>
        <end position="12"/>
    </location>
</feature>
<keyword evidence="5" id="KW-1003">Cell membrane</keyword>
<evidence type="ECO:0000256" key="2">
    <source>
        <dbReference type="ARBA" id="ARBA00004752"/>
    </source>
</evidence>
<keyword evidence="19" id="KW-0812">Transmembrane</keyword>
<dbReference type="GO" id="GO:0071555">
    <property type="term" value="P:cell wall organization"/>
    <property type="evidence" value="ECO:0007669"/>
    <property type="project" value="UniProtKB-KW"/>
</dbReference>
<evidence type="ECO:0000256" key="7">
    <source>
        <dbReference type="ARBA" id="ARBA00022670"/>
    </source>
</evidence>
<dbReference type="GO" id="GO:0009002">
    <property type="term" value="F:serine-type D-Ala-D-Ala carboxypeptidase activity"/>
    <property type="evidence" value="ECO:0007669"/>
    <property type="project" value="UniProtKB-EC"/>
</dbReference>
<dbReference type="InterPro" id="IPR050396">
    <property type="entry name" value="Glycosyltr_51/Transpeptidase"/>
</dbReference>
<evidence type="ECO:0000256" key="1">
    <source>
        <dbReference type="ARBA" id="ARBA00004236"/>
    </source>
</evidence>
<evidence type="ECO:0000256" key="11">
    <source>
        <dbReference type="ARBA" id="ARBA00022960"/>
    </source>
</evidence>
<keyword evidence="13 19" id="KW-0472">Membrane</keyword>
<comment type="subcellular location">
    <subcellularLocation>
        <location evidence="1">Cell membrane</location>
    </subcellularLocation>
</comment>
<feature type="compositionally biased region" description="Low complexity" evidence="18">
    <location>
        <begin position="762"/>
        <end position="773"/>
    </location>
</feature>
<dbReference type="PANTHER" id="PTHR32282:SF11">
    <property type="entry name" value="PENICILLIN-BINDING PROTEIN 1B"/>
    <property type="match status" value="1"/>
</dbReference>
<evidence type="ECO:0000256" key="19">
    <source>
        <dbReference type="SAM" id="Phobius"/>
    </source>
</evidence>
<evidence type="ECO:0000256" key="8">
    <source>
        <dbReference type="ARBA" id="ARBA00022676"/>
    </source>
</evidence>
<evidence type="ECO:0000256" key="16">
    <source>
        <dbReference type="ARBA" id="ARBA00034000"/>
    </source>
</evidence>
<keyword evidence="8" id="KW-0328">Glycosyltransferase</keyword>
<dbReference type="KEGG" id="ego:BBD34_08800"/>
<evidence type="ECO:0000313" key="24">
    <source>
        <dbReference type="Proteomes" id="UP000190016"/>
    </source>
</evidence>
<dbReference type="PANTHER" id="PTHR32282">
    <property type="entry name" value="BINDING PROTEIN TRANSPEPTIDASE, PUTATIVE-RELATED"/>
    <property type="match status" value="1"/>
</dbReference>
<sequence>MENNTKNKQQSFPLPPKKKKQTSDKGVKRWIKFIWLALAAFVVGIAGLFFMVSQGFLGEMPDVKELENPDIYVASEIISSDGVSLGKFEKEKVIPIKYKDLPPHLIFALQAKEDERFKEHSGIDMKSIFRAVRFGGGRGGGSTITQQLAKLLFTRNVSKNKFQRVFQKLKEWSVAVSLEKRYTKEEIITLYFNKFDFTYNANGIEMASRIYFNKHANELTLPEAAMFVAMLEAPNANNPLKNPERAKLRRDVVLKQMLDTGYIDDNTYNQAINTPIVTDFHPVKSVNEGYSAYFKFYLRKEIDGYLKDYEKETGRTLNLFRDGLKIYVTLDSRMQKYAEEAIKQHLTVLQKNFDSEQARNPNRPYYLISKKTANDLMMAAVKRTGRYKQMKAEGMSEDSIMMDFKKPTKLTRFTWDGEEEVEMSPWDSIRYHKQIAQAGLMSMEPATGNIKAWVGGINWQHYQYDHVKQGKRQVGSTFKPFVYATAIMNLGYTPCTVVSNANYSKGGWNVRGGRSGGSLALRDALAHSQNAVAARLIESTGVDKVIQLARDLGVQSDIPKNNTIALGSSDITIYEMLGAYSTFANFGTYTKPEMVWRIEDPNGRLIKEVKPESKEVMNEVYAYTMIDMMKGVAEYGTASSGLKRLGINAEIAAKTGTTNNNSDGWFMGITPKLATGVWVGWEDRATHFYSTGEGQGARMALPIWGYFMQRVYKDKSLGITQEDRFVKPSTYDGCNSLKGLGGYGDDGGLQTIDEVRNPRPPSNNGNPDNNGQPAKKEENINDKINKTDDIDFNK</sequence>
<evidence type="ECO:0000256" key="18">
    <source>
        <dbReference type="SAM" id="MobiDB-lite"/>
    </source>
</evidence>
<evidence type="ECO:0000256" key="3">
    <source>
        <dbReference type="ARBA" id="ARBA00007090"/>
    </source>
</evidence>
<comment type="caution">
    <text evidence="22">The sequence shown here is derived from an EMBL/GenBank/DDBJ whole genome shotgun (WGS) entry which is preliminary data.</text>
</comment>
<evidence type="ECO:0000256" key="6">
    <source>
        <dbReference type="ARBA" id="ARBA00022645"/>
    </source>
</evidence>
<feature type="region of interest" description="Disordered" evidence="18">
    <location>
        <begin position="747"/>
        <end position="794"/>
    </location>
</feature>
<dbReference type="GO" id="GO:0030288">
    <property type="term" value="C:outer membrane-bounded periplasmic space"/>
    <property type="evidence" value="ECO:0007669"/>
    <property type="project" value="TreeGrafter"/>
</dbReference>
<evidence type="ECO:0000256" key="5">
    <source>
        <dbReference type="ARBA" id="ARBA00022475"/>
    </source>
</evidence>
<proteinExistence type="inferred from homology"/>
<dbReference type="Pfam" id="PF00912">
    <property type="entry name" value="Transgly"/>
    <property type="match status" value="1"/>
</dbReference>
<dbReference type="Proteomes" id="UP000190016">
    <property type="component" value="Unassembled WGS sequence"/>
</dbReference>
<evidence type="ECO:0000259" key="20">
    <source>
        <dbReference type="Pfam" id="PF00905"/>
    </source>
</evidence>
<evidence type="ECO:0000256" key="10">
    <source>
        <dbReference type="ARBA" id="ARBA00022801"/>
    </source>
</evidence>
<evidence type="ECO:0000256" key="14">
    <source>
        <dbReference type="ARBA" id="ARBA00023268"/>
    </source>
</evidence>
<dbReference type="InterPro" id="IPR023346">
    <property type="entry name" value="Lysozyme-like_dom_sf"/>
</dbReference>
<keyword evidence="24" id="KW-1185">Reference proteome</keyword>
<comment type="catalytic activity">
    <reaction evidence="16">
        <text>Preferential cleavage: (Ac)2-L-Lys-D-Ala-|-D-Ala. Also transpeptidation of peptidyl-alanyl moieties that are N-acyl substituents of D-alanine.</text>
        <dbReference type="EC" id="3.4.16.4"/>
    </reaction>
</comment>
<comment type="pathway">
    <text evidence="2">Cell wall biogenesis; peptidoglycan biosynthesis.</text>
</comment>
<dbReference type="GO" id="GO:0008955">
    <property type="term" value="F:peptidoglycan glycosyltransferase activity"/>
    <property type="evidence" value="ECO:0007669"/>
    <property type="project" value="UniProtKB-EC"/>
</dbReference>
<dbReference type="GO" id="GO:0005886">
    <property type="term" value="C:plasma membrane"/>
    <property type="evidence" value="ECO:0007669"/>
    <property type="project" value="UniProtKB-SubCell"/>
</dbReference>
<evidence type="ECO:0000256" key="12">
    <source>
        <dbReference type="ARBA" id="ARBA00022984"/>
    </source>
</evidence>
<keyword evidence="7" id="KW-0645">Protease</keyword>
<evidence type="ECO:0000256" key="4">
    <source>
        <dbReference type="ARBA" id="ARBA00007739"/>
    </source>
</evidence>
<keyword evidence="15" id="KW-0961">Cell wall biogenesis/degradation</keyword>
<keyword evidence="19" id="KW-1133">Transmembrane helix</keyword>
<dbReference type="EMBL" id="MBDS01000018">
    <property type="protein sequence ID" value="OPB86001.1"/>
    <property type="molecule type" value="Genomic_DNA"/>
</dbReference>
<reference evidence="23 24" key="2">
    <citation type="submission" date="2016-07" db="EMBL/GenBank/DDBJ databases">
        <title>Revisiting the Taxonomy of the Elizabethkingia Genus based on Whole-Genome Sequencing, Optical Mapping, and MALDI-TOF.</title>
        <authorList>
            <person name="Nicholson A.C."/>
        </authorList>
    </citation>
    <scope>NUCLEOTIDE SEQUENCE [LARGE SCALE GENOMIC DNA]</scope>
    <source>
        <strain evidence="23 24">C1558</strain>
    </source>
</reference>
<dbReference type="EMBL" id="MAIC01000012">
    <property type="protein sequence ID" value="OPB77800.1"/>
    <property type="molecule type" value="Genomic_DNA"/>
</dbReference>
<comment type="catalytic activity">
    <reaction evidence="17">
        <text>[GlcNAc-(1-&gt;4)-Mur2Ac(oyl-L-Ala-gamma-D-Glu-L-Lys-D-Ala-D-Ala)](n)-di-trans,octa-cis-undecaprenyl diphosphate + beta-D-GlcNAc-(1-&gt;4)-Mur2Ac(oyl-L-Ala-gamma-D-Glu-L-Lys-D-Ala-D-Ala)-di-trans,octa-cis-undecaprenyl diphosphate = [GlcNAc-(1-&gt;4)-Mur2Ac(oyl-L-Ala-gamma-D-Glu-L-Lys-D-Ala-D-Ala)](n+1)-di-trans,octa-cis-undecaprenyl diphosphate + di-trans,octa-cis-undecaprenyl diphosphate + H(+)</text>
        <dbReference type="Rhea" id="RHEA:23708"/>
        <dbReference type="Rhea" id="RHEA-COMP:9602"/>
        <dbReference type="Rhea" id="RHEA-COMP:9603"/>
        <dbReference type="ChEBI" id="CHEBI:15378"/>
        <dbReference type="ChEBI" id="CHEBI:58405"/>
        <dbReference type="ChEBI" id="CHEBI:60033"/>
        <dbReference type="ChEBI" id="CHEBI:78435"/>
        <dbReference type="EC" id="2.4.99.28"/>
    </reaction>
</comment>
<evidence type="ECO:0000256" key="17">
    <source>
        <dbReference type="ARBA" id="ARBA00049902"/>
    </source>
</evidence>
<dbReference type="GO" id="GO:0008360">
    <property type="term" value="P:regulation of cell shape"/>
    <property type="evidence" value="ECO:0007669"/>
    <property type="project" value="UniProtKB-KW"/>
</dbReference>
<dbReference type="Proteomes" id="UP000190816">
    <property type="component" value="Unassembled WGS sequence"/>
</dbReference>
<keyword evidence="14" id="KW-0511">Multifunctional enzyme</keyword>
<keyword evidence="6" id="KW-0121">Carboxypeptidase</keyword>
<keyword evidence="10" id="KW-0378">Hydrolase</keyword>
<dbReference type="AlphaFoldDB" id="A0AAJ3TQE0"/>
<dbReference type="InterPro" id="IPR001460">
    <property type="entry name" value="PCN-bd_Tpept"/>
</dbReference>
<feature type="domain" description="Glycosyl transferase family 51" evidence="21">
    <location>
        <begin position="83"/>
        <end position="257"/>
    </location>
</feature>
<protein>
    <submittedName>
        <fullName evidence="22">Peptidoglycan glycosyltransferase</fullName>
    </submittedName>
</protein>
<name>A0AAJ3TQE0_9FLAO</name>
<reference evidence="22 25" key="1">
    <citation type="submission" date="2016-06" db="EMBL/GenBank/DDBJ databases">
        <authorList>
            <person name="Nicholson A.C."/>
        </authorList>
    </citation>
    <scope>NUCLEOTIDE SEQUENCE [LARGE SCALE GENOMIC DNA]</scope>
    <source>
        <strain evidence="22 25">G4123</strain>
    </source>
</reference>
<gene>
    <name evidence="22" type="ORF">BAY32_02515</name>
    <name evidence="23" type="ORF">BB021_13205</name>
</gene>
<dbReference type="Gene3D" id="3.40.710.10">
    <property type="entry name" value="DD-peptidase/beta-lactamase superfamily"/>
    <property type="match status" value="2"/>
</dbReference>
<dbReference type="Gene3D" id="1.10.3810.10">
    <property type="entry name" value="Biosynthetic peptidoglycan transglycosylase-like"/>
    <property type="match status" value="1"/>
</dbReference>
<evidence type="ECO:0000256" key="13">
    <source>
        <dbReference type="ARBA" id="ARBA00023136"/>
    </source>
</evidence>
<evidence type="ECO:0000313" key="22">
    <source>
        <dbReference type="EMBL" id="OPB77800.1"/>
    </source>
</evidence>
<dbReference type="InterPro" id="IPR036950">
    <property type="entry name" value="PBP_transglycosylase"/>
</dbReference>
<evidence type="ECO:0000313" key="25">
    <source>
        <dbReference type="Proteomes" id="UP000190816"/>
    </source>
</evidence>